<keyword evidence="11 13" id="KW-0443">Lipid metabolism</keyword>
<keyword evidence="15" id="KW-1185">Reference proteome</keyword>
<evidence type="ECO:0000256" key="12">
    <source>
        <dbReference type="ARBA" id="ARBA00029757"/>
    </source>
</evidence>
<evidence type="ECO:0000256" key="11">
    <source>
        <dbReference type="ARBA" id="ARBA00023098"/>
    </source>
</evidence>
<evidence type="ECO:0000256" key="3">
    <source>
        <dbReference type="ARBA" id="ARBA00012071"/>
    </source>
</evidence>
<dbReference type="PANTHER" id="PTHR42724">
    <property type="entry name" value="TETRAACYLDISACCHARIDE 4'-KINASE"/>
    <property type="match status" value="1"/>
</dbReference>
<reference evidence="14 15" key="1">
    <citation type="journal article" date="2015" name="Antonie Van Leeuwenhoek">
        <title>Pseudooceanicola atlanticus gen. nov. sp. nov., isolated from surface seawater of the Atlantic Ocean and reclassification of Oceanicola batsensis, Oceanicola marinus, Oceanicola nitratireducens, Oceanicola nanhaiensis, Oceanicola antarcticus and Oceanicola flagellatus, as Pseudooceanicola batsensis comb. nov., Pseudooceanicola marinus comb. nov., Pseudooceanicola nitratireducens comb. nov., Pseudooceanicola nanhaiensis comb. nov., Pseudooceanicola antarcticus comb. nov., and Pseudooceanicola flagellatus comb. nov.</title>
        <authorList>
            <person name="Lai Q."/>
            <person name="Li G."/>
            <person name="Liu X."/>
            <person name="Du Y."/>
            <person name="Sun F."/>
            <person name="Shao Z."/>
        </authorList>
    </citation>
    <scope>NUCLEOTIDE SEQUENCE [LARGE SCALE GENOMIC DNA]</scope>
    <source>
        <strain evidence="14 15">22II-s11g</strain>
    </source>
</reference>
<dbReference type="UniPathway" id="UPA00359">
    <property type="reaction ID" value="UER00482"/>
</dbReference>
<comment type="caution">
    <text evidence="14">The sequence shown here is derived from an EMBL/GenBank/DDBJ whole genome shotgun (WGS) entry which is preliminary data.</text>
</comment>
<gene>
    <name evidence="13" type="primary">lpxK</name>
    <name evidence="14" type="ORF">ATO9_00605</name>
</gene>
<dbReference type="EC" id="2.7.1.130" evidence="3 13"/>
<evidence type="ECO:0000313" key="15">
    <source>
        <dbReference type="Proteomes" id="UP000030004"/>
    </source>
</evidence>
<keyword evidence="5 13" id="KW-0444">Lipid biosynthesis</keyword>
<name>A0A0A0EIT3_9RHOB</name>
<dbReference type="GO" id="GO:0005886">
    <property type="term" value="C:plasma membrane"/>
    <property type="evidence" value="ECO:0007669"/>
    <property type="project" value="TreeGrafter"/>
</dbReference>
<dbReference type="PANTHER" id="PTHR42724:SF1">
    <property type="entry name" value="TETRAACYLDISACCHARIDE 4'-KINASE, MITOCHONDRIAL-RELATED"/>
    <property type="match status" value="1"/>
</dbReference>
<evidence type="ECO:0000256" key="5">
    <source>
        <dbReference type="ARBA" id="ARBA00022516"/>
    </source>
</evidence>
<keyword evidence="6 13" id="KW-0441">Lipid A biosynthesis</keyword>
<evidence type="ECO:0000313" key="14">
    <source>
        <dbReference type="EMBL" id="KGM50043.1"/>
    </source>
</evidence>
<comment type="function">
    <text evidence="1 13">Transfers the gamma-phosphate of ATP to the 4'-position of a tetraacyldisaccharide 1-phosphate intermediate (termed DS-1-P) to form tetraacyldisaccharide 1,4'-bis-phosphate (lipid IVA).</text>
</comment>
<keyword evidence="7 13" id="KW-0808">Transferase</keyword>
<dbReference type="eggNOG" id="COG1663">
    <property type="taxonomic scope" value="Bacteria"/>
</dbReference>
<comment type="catalytic activity">
    <reaction evidence="13">
        <text>a lipid A disaccharide + ATP = a lipid IVA + ADP + H(+)</text>
        <dbReference type="Rhea" id="RHEA:67840"/>
        <dbReference type="ChEBI" id="CHEBI:15378"/>
        <dbReference type="ChEBI" id="CHEBI:30616"/>
        <dbReference type="ChEBI" id="CHEBI:176343"/>
        <dbReference type="ChEBI" id="CHEBI:176425"/>
        <dbReference type="ChEBI" id="CHEBI:456216"/>
        <dbReference type="EC" id="2.7.1.130"/>
    </reaction>
</comment>
<dbReference type="EMBL" id="AQQX01000001">
    <property type="protein sequence ID" value="KGM50043.1"/>
    <property type="molecule type" value="Genomic_DNA"/>
</dbReference>
<sequence length="330" mass="35103">MQAPDFWYNPPERPGLRARVLSPLGRLYAAATARRLAGGTPEMVGVPVICIGNINAGGTGKTPTTIALMQMLADLGIAAHVVSRGHGGRLEGPVRVSEREHTAADVGDEPLLLSAFGPAWVARDRVAGARAAVQDGAQAILLDDGFQNPGLAKDLSIVVVDARRGFGNGLCLPAGPLREPVETGLARADLLLSIGDEAAQAKLAATLPPLNIPHVTGQLDPLQTGMDWTATPFLAFAGIGHPEKFFATLRGLGAQLIHAEGLSDHQPFTPALLARLERDAIRHRAQLVTTEKDAVRLPKEFRPKVLTLPVRLRIENPDPMRDALRALFPA</sequence>
<evidence type="ECO:0000256" key="10">
    <source>
        <dbReference type="ARBA" id="ARBA00022840"/>
    </source>
</evidence>
<dbReference type="Proteomes" id="UP000030004">
    <property type="component" value="Unassembled WGS sequence"/>
</dbReference>
<accession>A0A0A0EIT3</accession>
<dbReference type="NCBIfam" id="TIGR00682">
    <property type="entry name" value="lpxK"/>
    <property type="match status" value="1"/>
</dbReference>
<keyword evidence="8 13" id="KW-0547">Nucleotide-binding</keyword>
<dbReference type="GO" id="GO:0009244">
    <property type="term" value="P:lipopolysaccharide core region biosynthetic process"/>
    <property type="evidence" value="ECO:0007669"/>
    <property type="project" value="TreeGrafter"/>
</dbReference>
<dbReference type="GO" id="GO:0009245">
    <property type="term" value="P:lipid A biosynthetic process"/>
    <property type="evidence" value="ECO:0007669"/>
    <property type="project" value="UniProtKB-UniRule"/>
</dbReference>
<comment type="similarity">
    <text evidence="13">Belongs to the LpxK family.</text>
</comment>
<evidence type="ECO:0000256" key="4">
    <source>
        <dbReference type="ARBA" id="ARBA00016436"/>
    </source>
</evidence>
<dbReference type="AlphaFoldDB" id="A0A0A0EIT3"/>
<evidence type="ECO:0000256" key="1">
    <source>
        <dbReference type="ARBA" id="ARBA00002274"/>
    </source>
</evidence>
<dbReference type="RefSeq" id="WP_043743694.1">
    <property type="nucleotide sequence ID" value="NZ_AQQX01000001.1"/>
</dbReference>
<evidence type="ECO:0000256" key="8">
    <source>
        <dbReference type="ARBA" id="ARBA00022741"/>
    </source>
</evidence>
<organism evidence="14 15">
    <name type="scientific">Pseudooceanicola atlanticus</name>
    <dbReference type="NCBI Taxonomy" id="1461694"/>
    <lineage>
        <taxon>Bacteria</taxon>
        <taxon>Pseudomonadati</taxon>
        <taxon>Pseudomonadota</taxon>
        <taxon>Alphaproteobacteria</taxon>
        <taxon>Rhodobacterales</taxon>
        <taxon>Paracoccaceae</taxon>
        <taxon>Pseudooceanicola</taxon>
    </lineage>
</organism>
<dbReference type="Pfam" id="PF02606">
    <property type="entry name" value="LpxK"/>
    <property type="match status" value="1"/>
</dbReference>
<evidence type="ECO:0000256" key="2">
    <source>
        <dbReference type="ARBA" id="ARBA00004870"/>
    </source>
</evidence>
<protein>
    <recommendedName>
        <fullName evidence="4 13">Tetraacyldisaccharide 4'-kinase</fullName>
        <ecNumber evidence="3 13">2.7.1.130</ecNumber>
    </recommendedName>
    <alternativeName>
        <fullName evidence="12 13">Lipid A 4'-kinase</fullName>
    </alternativeName>
</protein>
<evidence type="ECO:0000256" key="9">
    <source>
        <dbReference type="ARBA" id="ARBA00022777"/>
    </source>
</evidence>
<dbReference type="GO" id="GO:0005524">
    <property type="term" value="F:ATP binding"/>
    <property type="evidence" value="ECO:0007669"/>
    <property type="project" value="UniProtKB-UniRule"/>
</dbReference>
<dbReference type="SUPFAM" id="SSF52540">
    <property type="entry name" value="P-loop containing nucleoside triphosphate hydrolases"/>
    <property type="match status" value="1"/>
</dbReference>
<dbReference type="InterPro" id="IPR003758">
    <property type="entry name" value="LpxK"/>
</dbReference>
<evidence type="ECO:0000256" key="13">
    <source>
        <dbReference type="HAMAP-Rule" id="MF_00409"/>
    </source>
</evidence>
<evidence type="ECO:0000256" key="7">
    <source>
        <dbReference type="ARBA" id="ARBA00022679"/>
    </source>
</evidence>
<dbReference type="InterPro" id="IPR027417">
    <property type="entry name" value="P-loop_NTPase"/>
</dbReference>
<dbReference type="OrthoDB" id="9766423at2"/>
<feature type="binding site" evidence="13">
    <location>
        <begin position="55"/>
        <end position="62"/>
    </location>
    <ligand>
        <name>ATP</name>
        <dbReference type="ChEBI" id="CHEBI:30616"/>
    </ligand>
</feature>
<dbReference type="STRING" id="1461694.ATO9_00605"/>
<dbReference type="HAMAP" id="MF_00409">
    <property type="entry name" value="LpxK"/>
    <property type="match status" value="1"/>
</dbReference>
<comment type="pathway">
    <text evidence="2 13">Glycolipid biosynthesis; lipid IV(A) biosynthesis; lipid IV(A) from (3R)-3-hydroxytetradecanoyl-[acyl-carrier-protein] and UDP-N-acetyl-alpha-D-glucosamine: step 6/6.</text>
</comment>
<keyword evidence="9 13" id="KW-0418">Kinase</keyword>
<dbReference type="GO" id="GO:0009029">
    <property type="term" value="F:lipid-A 4'-kinase activity"/>
    <property type="evidence" value="ECO:0007669"/>
    <property type="project" value="UniProtKB-UniRule"/>
</dbReference>
<proteinExistence type="inferred from homology"/>
<evidence type="ECO:0000256" key="6">
    <source>
        <dbReference type="ARBA" id="ARBA00022556"/>
    </source>
</evidence>
<keyword evidence="10 13" id="KW-0067">ATP-binding</keyword>